<feature type="region of interest" description="Disordered" evidence="1">
    <location>
        <begin position="145"/>
        <end position="164"/>
    </location>
</feature>
<protein>
    <submittedName>
        <fullName evidence="2">Uncharacterized protein</fullName>
    </submittedName>
</protein>
<dbReference type="VEuPathDB" id="FungiDB:BO71DRAFT_398555"/>
<reference evidence="2 3" key="1">
    <citation type="submission" date="2018-02" db="EMBL/GenBank/DDBJ databases">
        <title>The genomes of Aspergillus section Nigri reveals drivers in fungal speciation.</title>
        <authorList>
            <consortium name="DOE Joint Genome Institute"/>
            <person name="Vesth T.C."/>
            <person name="Nybo J."/>
            <person name="Theobald S."/>
            <person name="Brandl J."/>
            <person name="Frisvad J.C."/>
            <person name="Nielsen K.F."/>
            <person name="Lyhne E.K."/>
            <person name="Kogle M.E."/>
            <person name="Kuo A."/>
            <person name="Riley R."/>
            <person name="Clum A."/>
            <person name="Nolan M."/>
            <person name="Lipzen A."/>
            <person name="Salamov A."/>
            <person name="Henrissat B."/>
            <person name="Wiebenga A."/>
            <person name="De vries R.P."/>
            <person name="Grigoriev I.V."/>
            <person name="Mortensen U.H."/>
            <person name="Andersen M.R."/>
            <person name="Baker S.E."/>
        </authorList>
    </citation>
    <scope>NUCLEOTIDE SEQUENCE [LARGE SCALE GENOMIC DNA]</scope>
    <source>
        <strain evidence="2 3">CBS 707.79</strain>
    </source>
</reference>
<dbReference type="AlphaFoldDB" id="A0A319E2Q9"/>
<evidence type="ECO:0000313" key="3">
    <source>
        <dbReference type="Proteomes" id="UP000247810"/>
    </source>
</evidence>
<dbReference type="OrthoDB" id="10479531at2759"/>
<gene>
    <name evidence="2" type="ORF">BO71DRAFT_398555</name>
</gene>
<organism evidence="2 3">
    <name type="scientific">Aspergillus ellipticus CBS 707.79</name>
    <dbReference type="NCBI Taxonomy" id="1448320"/>
    <lineage>
        <taxon>Eukaryota</taxon>
        <taxon>Fungi</taxon>
        <taxon>Dikarya</taxon>
        <taxon>Ascomycota</taxon>
        <taxon>Pezizomycotina</taxon>
        <taxon>Eurotiomycetes</taxon>
        <taxon>Eurotiomycetidae</taxon>
        <taxon>Eurotiales</taxon>
        <taxon>Aspergillaceae</taxon>
        <taxon>Aspergillus</taxon>
        <taxon>Aspergillus subgen. Circumdati</taxon>
    </lineage>
</organism>
<feature type="compositionally biased region" description="Basic residues" evidence="1">
    <location>
        <begin position="151"/>
        <end position="164"/>
    </location>
</feature>
<accession>A0A319E2Q9</accession>
<proteinExistence type="predicted"/>
<keyword evidence="3" id="KW-1185">Reference proteome</keyword>
<dbReference type="EMBL" id="KZ825864">
    <property type="protein sequence ID" value="PYH94848.1"/>
    <property type="molecule type" value="Genomic_DNA"/>
</dbReference>
<evidence type="ECO:0000313" key="2">
    <source>
        <dbReference type="EMBL" id="PYH94848.1"/>
    </source>
</evidence>
<evidence type="ECO:0000256" key="1">
    <source>
        <dbReference type="SAM" id="MobiDB-lite"/>
    </source>
</evidence>
<sequence length="164" mass="18668">MHNLTYPGRFHLDPEKEFEHLYVCDDGPDIKYVGCADLAIMVHQQPKPPAIHICAQAKSPSDSHLALEEIIRSMVIIQAKRHRLENSYSAIWGVLSTGVQYAFIHLSENRVCCWSSWLTVSEDLGIIYANLLLIIRETYALVAPSDSEKKKDRKRKRSKSMVSS</sequence>
<name>A0A319E2Q9_9EURO</name>
<dbReference type="Proteomes" id="UP000247810">
    <property type="component" value="Unassembled WGS sequence"/>
</dbReference>